<dbReference type="Proteomes" id="UP000007322">
    <property type="component" value="Chromosome 1"/>
</dbReference>
<sequence length="101" mass="11347">MTLTIKSSSLIKHITRDGRTIALKYATQTDAWNRSYLSSDVAEKFVKAVENKAYIPPDVTEIIMAETDHKSPADERTHFTAQANDDKGERVEVMHILPASE</sequence>
<dbReference type="OMA" id="GEHISTK"/>
<dbReference type="EMBL" id="CP003002">
    <property type="protein sequence ID" value="AEO54495.1"/>
    <property type="molecule type" value="Genomic_DNA"/>
</dbReference>
<name>G2Q4A0_THET4</name>
<dbReference type="InParanoid" id="G2Q4A0"/>
<evidence type="ECO:0000313" key="2">
    <source>
        <dbReference type="Proteomes" id="UP000007322"/>
    </source>
</evidence>
<dbReference type="RefSeq" id="XP_003659740.1">
    <property type="nucleotide sequence ID" value="XM_003659692.1"/>
</dbReference>
<organism evidence="1 2">
    <name type="scientific">Thermothelomyces thermophilus (strain ATCC 42464 / BCRC 31852 / DSM 1799)</name>
    <name type="common">Sporotrichum thermophile</name>
    <dbReference type="NCBI Taxonomy" id="573729"/>
    <lineage>
        <taxon>Eukaryota</taxon>
        <taxon>Fungi</taxon>
        <taxon>Dikarya</taxon>
        <taxon>Ascomycota</taxon>
        <taxon>Pezizomycotina</taxon>
        <taxon>Sordariomycetes</taxon>
        <taxon>Sordariomycetidae</taxon>
        <taxon>Sordariales</taxon>
        <taxon>Chaetomiaceae</taxon>
        <taxon>Thermothelomyces</taxon>
    </lineage>
</organism>
<reference evidence="1 2" key="1">
    <citation type="journal article" date="2011" name="Nat. Biotechnol.">
        <title>Comparative genomic analysis of the thermophilic biomass-degrading fungi Myceliophthora thermophila and Thielavia terrestris.</title>
        <authorList>
            <person name="Berka R.M."/>
            <person name="Grigoriev I.V."/>
            <person name="Otillar R."/>
            <person name="Salamov A."/>
            <person name="Grimwood J."/>
            <person name="Reid I."/>
            <person name="Ishmael N."/>
            <person name="John T."/>
            <person name="Darmond C."/>
            <person name="Moisan M.-C."/>
            <person name="Henrissat B."/>
            <person name="Coutinho P.M."/>
            <person name="Lombard V."/>
            <person name="Natvig D.O."/>
            <person name="Lindquist E."/>
            <person name="Schmutz J."/>
            <person name="Lucas S."/>
            <person name="Harris P."/>
            <person name="Powlowski J."/>
            <person name="Bellemare A."/>
            <person name="Taylor D."/>
            <person name="Butler G."/>
            <person name="de Vries R.P."/>
            <person name="Allijn I.E."/>
            <person name="van den Brink J."/>
            <person name="Ushinsky S."/>
            <person name="Storms R."/>
            <person name="Powell A.J."/>
            <person name="Paulsen I.T."/>
            <person name="Elbourne L.D.H."/>
            <person name="Baker S.E."/>
            <person name="Magnuson J."/>
            <person name="LaBoissiere S."/>
            <person name="Clutterbuck A.J."/>
            <person name="Martinez D."/>
            <person name="Wogulis M."/>
            <person name="de Leon A.L."/>
            <person name="Rey M.W."/>
            <person name="Tsang A."/>
        </authorList>
    </citation>
    <scope>NUCLEOTIDE SEQUENCE [LARGE SCALE GENOMIC DNA]</scope>
    <source>
        <strain evidence="2">ATCC 42464 / BCRC 31852 / DSM 1799</strain>
    </source>
</reference>
<gene>
    <name evidence="1" type="ORF">MYCTH_2297126</name>
</gene>
<dbReference type="AlphaFoldDB" id="G2Q4A0"/>
<dbReference type="OrthoDB" id="4745996at2759"/>
<accession>G2Q4A0</accession>
<dbReference type="HOGENOM" id="CLU_152044_1_0_1"/>
<protein>
    <submittedName>
        <fullName evidence="1">Uncharacterized protein</fullName>
    </submittedName>
</protein>
<dbReference type="VEuPathDB" id="FungiDB:MYCTH_2297126"/>
<dbReference type="eggNOG" id="ENOG502SRBG">
    <property type="taxonomic scope" value="Eukaryota"/>
</dbReference>
<keyword evidence="2" id="KW-1185">Reference proteome</keyword>
<proteinExistence type="predicted"/>
<evidence type="ECO:0000313" key="1">
    <source>
        <dbReference type="EMBL" id="AEO54495.1"/>
    </source>
</evidence>
<dbReference type="KEGG" id="mtm:MYCTH_2297126"/>
<dbReference type="GeneID" id="11511574"/>